<dbReference type="EMBL" id="BAAAOP010000004">
    <property type="protein sequence ID" value="GAA2186429.1"/>
    <property type="molecule type" value="Genomic_DNA"/>
</dbReference>
<evidence type="ECO:0000259" key="5">
    <source>
        <dbReference type="PROSITE" id="PS50977"/>
    </source>
</evidence>
<dbReference type="RefSeq" id="WP_234037116.1">
    <property type="nucleotide sequence ID" value="NZ_BAAAOP010000004.1"/>
</dbReference>
<dbReference type="PROSITE" id="PS50977">
    <property type="entry name" value="HTH_TETR_2"/>
    <property type="match status" value="1"/>
</dbReference>
<proteinExistence type="predicted"/>
<dbReference type="InterPro" id="IPR050109">
    <property type="entry name" value="HTH-type_TetR-like_transc_reg"/>
</dbReference>
<comment type="caution">
    <text evidence="6">The sequence shown here is derived from an EMBL/GenBank/DDBJ whole genome shotgun (WGS) entry which is preliminary data.</text>
</comment>
<dbReference type="Pfam" id="PF00440">
    <property type="entry name" value="TetR_N"/>
    <property type="match status" value="1"/>
</dbReference>
<evidence type="ECO:0000256" key="4">
    <source>
        <dbReference type="PROSITE-ProRule" id="PRU00335"/>
    </source>
</evidence>
<accession>A0ABP5MYH5</accession>
<dbReference type="SUPFAM" id="SSF48498">
    <property type="entry name" value="Tetracyclin repressor-like, C-terminal domain"/>
    <property type="match status" value="1"/>
</dbReference>
<keyword evidence="3" id="KW-0804">Transcription</keyword>
<evidence type="ECO:0000256" key="3">
    <source>
        <dbReference type="ARBA" id="ARBA00023163"/>
    </source>
</evidence>
<dbReference type="Pfam" id="PF02909">
    <property type="entry name" value="TetR_C_1"/>
    <property type="match status" value="1"/>
</dbReference>
<dbReference type="InterPro" id="IPR036271">
    <property type="entry name" value="Tet_transcr_reg_TetR-rel_C_sf"/>
</dbReference>
<dbReference type="InterPro" id="IPR004111">
    <property type="entry name" value="Repressor_TetR_C"/>
</dbReference>
<keyword evidence="7" id="KW-1185">Reference proteome</keyword>
<dbReference type="PANTHER" id="PTHR30055:SF151">
    <property type="entry name" value="TRANSCRIPTIONAL REGULATORY PROTEIN"/>
    <property type="match status" value="1"/>
</dbReference>
<evidence type="ECO:0000313" key="7">
    <source>
        <dbReference type="Proteomes" id="UP001501084"/>
    </source>
</evidence>
<keyword evidence="1" id="KW-0805">Transcription regulation</keyword>
<sequence>MVASGPSTRRVRLDQRTIVDGVLELARTEPTSRVTFKRLGEHLGVDASAMYRHFRNKDELVRASLDRISGWASEAGRASSGTWRERLEIVVTRTAELSLEYPAIGKEGAVTDPAGPGDASAVEFLLEMLVEAGLSGDALIRFYAAISGFMLAHSSAMANEAFQRGHAARDGSIPWISTFGPITLSDYPLVDAHRDALLAVDGMAVYRAGVSAILDSVERAVTA</sequence>
<dbReference type="PANTHER" id="PTHR30055">
    <property type="entry name" value="HTH-TYPE TRANSCRIPTIONAL REGULATOR RUTR"/>
    <property type="match status" value="1"/>
</dbReference>
<name>A0ABP5MYH5_9MICO</name>
<feature type="domain" description="HTH tetR-type" evidence="5">
    <location>
        <begin position="12"/>
        <end position="72"/>
    </location>
</feature>
<reference evidence="7" key="1">
    <citation type="journal article" date="2019" name="Int. J. Syst. Evol. Microbiol.">
        <title>The Global Catalogue of Microorganisms (GCM) 10K type strain sequencing project: providing services to taxonomists for standard genome sequencing and annotation.</title>
        <authorList>
            <consortium name="The Broad Institute Genomics Platform"/>
            <consortium name="The Broad Institute Genome Sequencing Center for Infectious Disease"/>
            <person name="Wu L."/>
            <person name="Ma J."/>
        </authorList>
    </citation>
    <scope>NUCLEOTIDE SEQUENCE [LARGE SCALE GENOMIC DNA]</scope>
    <source>
        <strain evidence="7">JCM 14919</strain>
    </source>
</reference>
<evidence type="ECO:0000313" key="6">
    <source>
        <dbReference type="EMBL" id="GAA2186429.1"/>
    </source>
</evidence>
<organism evidence="6 7">
    <name type="scientific">Leucobacter alluvii</name>
    <dbReference type="NCBI Taxonomy" id="340321"/>
    <lineage>
        <taxon>Bacteria</taxon>
        <taxon>Bacillati</taxon>
        <taxon>Actinomycetota</taxon>
        <taxon>Actinomycetes</taxon>
        <taxon>Micrococcales</taxon>
        <taxon>Microbacteriaceae</taxon>
        <taxon>Leucobacter</taxon>
    </lineage>
</organism>
<dbReference type="SUPFAM" id="SSF46689">
    <property type="entry name" value="Homeodomain-like"/>
    <property type="match status" value="1"/>
</dbReference>
<dbReference type="Proteomes" id="UP001501084">
    <property type="component" value="Unassembled WGS sequence"/>
</dbReference>
<dbReference type="InterPro" id="IPR009057">
    <property type="entry name" value="Homeodomain-like_sf"/>
</dbReference>
<dbReference type="Gene3D" id="1.10.357.10">
    <property type="entry name" value="Tetracycline Repressor, domain 2"/>
    <property type="match status" value="1"/>
</dbReference>
<protein>
    <recommendedName>
        <fullName evidence="5">HTH tetR-type domain-containing protein</fullName>
    </recommendedName>
</protein>
<keyword evidence="2 4" id="KW-0238">DNA-binding</keyword>
<gene>
    <name evidence="6" type="ORF">GCM10009786_07110</name>
</gene>
<evidence type="ECO:0000256" key="2">
    <source>
        <dbReference type="ARBA" id="ARBA00023125"/>
    </source>
</evidence>
<feature type="DNA-binding region" description="H-T-H motif" evidence="4">
    <location>
        <begin position="35"/>
        <end position="54"/>
    </location>
</feature>
<dbReference type="InterPro" id="IPR001647">
    <property type="entry name" value="HTH_TetR"/>
</dbReference>
<evidence type="ECO:0000256" key="1">
    <source>
        <dbReference type="ARBA" id="ARBA00023015"/>
    </source>
</evidence>